<evidence type="ECO:0000259" key="2">
    <source>
        <dbReference type="Pfam" id="PF20539"/>
    </source>
</evidence>
<reference evidence="3" key="1">
    <citation type="journal article" date="2014" name="Front. Microbiol.">
        <title>High frequency of phylogenetically diverse reductive dehalogenase-homologous genes in deep subseafloor sedimentary metagenomes.</title>
        <authorList>
            <person name="Kawai M."/>
            <person name="Futagami T."/>
            <person name="Toyoda A."/>
            <person name="Takaki Y."/>
            <person name="Nishi S."/>
            <person name="Hori S."/>
            <person name="Arai W."/>
            <person name="Tsubouchi T."/>
            <person name="Morono Y."/>
            <person name="Uchiyama I."/>
            <person name="Ito T."/>
            <person name="Fujiyama A."/>
            <person name="Inagaki F."/>
            <person name="Takami H."/>
        </authorList>
    </citation>
    <scope>NUCLEOTIDE SEQUENCE</scope>
    <source>
        <strain evidence="3">Expedition CK06-06</strain>
    </source>
</reference>
<proteinExistence type="predicted"/>
<name>X1JUK4_9ZZZZ</name>
<keyword evidence="1" id="KW-1133">Transmembrane helix</keyword>
<keyword evidence="1" id="KW-0472">Membrane</keyword>
<feature type="domain" description="DUF6754" evidence="2">
    <location>
        <begin position="98"/>
        <end position="205"/>
    </location>
</feature>
<feature type="transmembrane region" description="Helical" evidence="1">
    <location>
        <begin position="109"/>
        <end position="127"/>
    </location>
</feature>
<feature type="non-terminal residue" evidence="3">
    <location>
        <position position="205"/>
    </location>
</feature>
<dbReference type="InterPro" id="IPR046642">
    <property type="entry name" value="DUF6754"/>
</dbReference>
<protein>
    <recommendedName>
        <fullName evidence="2">DUF6754 domain-containing protein</fullName>
    </recommendedName>
</protein>
<organism evidence="3">
    <name type="scientific">marine sediment metagenome</name>
    <dbReference type="NCBI Taxonomy" id="412755"/>
    <lineage>
        <taxon>unclassified sequences</taxon>
        <taxon>metagenomes</taxon>
        <taxon>ecological metagenomes</taxon>
    </lineage>
</organism>
<evidence type="ECO:0000256" key="1">
    <source>
        <dbReference type="SAM" id="Phobius"/>
    </source>
</evidence>
<gene>
    <name evidence="3" type="ORF">S03H2_43822</name>
</gene>
<dbReference type="EMBL" id="BARU01027366">
    <property type="protein sequence ID" value="GAH73458.1"/>
    <property type="molecule type" value="Genomic_DNA"/>
</dbReference>
<sequence>MIFLLILGFSIFAKDTPDDAGGSITVSVSNIPGSTERIEVYRLAKGDSIYEEIGLIPLFKGEFDDVSVVDGREYLYGSRAITEDSVYVAEMKEFTNSSPQWFNRSRTSVLLFFVLFGVVVIIYIQLAKKNPKGLFIRKLPPLEAMDEAVGRATEMGKPVLYIPGIEYIYDAGTLASITILKSVGKKVAEYGTRIINPNFDPIVMA</sequence>
<dbReference type="Pfam" id="PF20539">
    <property type="entry name" value="DUF6754"/>
    <property type="match status" value="1"/>
</dbReference>
<comment type="caution">
    <text evidence="3">The sequence shown here is derived from an EMBL/GenBank/DDBJ whole genome shotgun (WGS) entry which is preliminary data.</text>
</comment>
<accession>X1JUK4</accession>
<dbReference type="AlphaFoldDB" id="X1JUK4"/>
<keyword evidence="1" id="KW-0812">Transmembrane</keyword>
<evidence type="ECO:0000313" key="3">
    <source>
        <dbReference type="EMBL" id="GAH73458.1"/>
    </source>
</evidence>